<comment type="caution">
    <text evidence="2">The sequence shown here is derived from an EMBL/GenBank/DDBJ whole genome shotgun (WGS) entry which is preliminary data.</text>
</comment>
<keyword evidence="3" id="KW-1185">Reference proteome</keyword>
<evidence type="ECO:0000313" key="2">
    <source>
        <dbReference type="EMBL" id="KAK8044145.1"/>
    </source>
</evidence>
<evidence type="ECO:0000256" key="1">
    <source>
        <dbReference type="SAM" id="MobiDB-lite"/>
    </source>
</evidence>
<sequence>MHRASRLHVVLECITQWKHPPKTLPRSGQPVQHDGADAREPGPDPGGGRVDGADLAEAAAAGPGVGLALLLLLAPALRGQRDAVLVEGDLAPVRVDFVVAHSSTASSRTRSSTSYCARTDSAREAEVTAAVAESGRAVVAACLPTCEAGSGGSSVLTATALHAEDLRRTS</sequence>
<dbReference type="Proteomes" id="UP001444661">
    <property type="component" value="Unassembled WGS sequence"/>
</dbReference>
<dbReference type="EMBL" id="JAQQWK010000003">
    <property type="protein sequence ID" value="KAK8044145.1"/>
    <property type="molecule type" value="Genomic_DNA"/>
</dbReference>
<evidence type="ECO:0000313" key="3">
    <source>
        <dbReference type="Proteomes" id="UP001444661"/>
    </source>
</evidence>
<gene>
    <name evidence="2" type="ORF">PG993_004169</name>
</gene>
<reference evidence="2 3" key="1">
    <citation type="submission" date="2023-01" db="EMBL/GenBank/DDBJ databases">
        <title>Analysis of 21 Apiospora genomes using comparative genomics revels a genus with tremendous synthesis potential of carbohydrate active enzymes and secondary metabolites.</title>
        <authorList>
            <person name="Sorensen T."/>
        </authorList>
    </citation>
    <scope>NUCLEOTIDE SEQUENCE [LARGE SCALE GENOMIC DNA]</scope>
    <source>
        <strain evidence="2 3">CBS 33761</strain>
    </source>
</reference>
<proteinExistence type="predicted"/>
<organism evidence="2 3">
    <name type="scientific">Apiospora rasikravindrae</name>
    <dbReference type="NCBI Taxonomy" id="990691"/>
    <lineage>
        <taxon>Eukaryota</taxon>
        <taxon>Fungi</taxon>
        <taxon>Dikarya</taxon>
        <taxon>Ascomycota</taxon>
        <taxon>Pezizomycotina</taxon>
        <taxon>Sordariomycetes</taxon>
        <taxon>Xylariomycetidae</taxon>
        <taxon>Amphisphaeriales</taxon>
        <taxon>Apiosporaceae</taxon>
        <taxon>Apiospora</taxon>
    </lineage>
</organism>
<accession>A0ABR1TC06</accession>
<feature type="region of interest" description="Disordered" evidence="1">
    <location>
        <begin position="19"/>
        <end position="52"/>
    </location>
</feature>
<protein>
    <submittedName>
        <fullName evidence="2">Uncharacterized protein</fullName>
    </submittedName>
</protein>
<name>A0ABR1TC06_9PEZI</name>